<organism evidence="1">
    <name type="scientific">Oryza brachyantha</name>
    <name type="common">malo sina</name>
    <dbReference type="NCBI Taxonomy" id="4533"/>
    <lineage>
        <taxon>Eukaryota</taxon>
        <taxon>Viridiplantae</taxon>
        <taxon>Streptophyta</taxon>
        <taxon>Embryophyta</taxon>
        <taxon>Tracheophyta</taxon>
        <taxon>Spermatophyta</taxon>
        <taxon>Magnoliopsida</taxon>
        <taxon>Liliopsida</taxon>
        <taxon>Poales</taxon>
        <taxon>Poaceae</taxon>
        <taxon>BOP clade</taxon>
        <taxon>Oryzoideae</taxon>
        <taxon>Oryzeae</taxon>
        <taxon>Oryzinae</taxon>
        <taxon>Oryza</taxon>
    </lineage>
</organism>
<dbReference type="Proteomes" id="UP000006038">
    <property type="component" value="Chromosome 6"/>
</dbReference>
<dbReference type="EnsemblPlants" id="OB06G18240.1">
    <property type="protein sequence ID" value="OB06G18240.1"/>
    <property type="gene ID" value="OB06G18240"/>
</dbReference>
<dbReference type="HOGENOM" id="CLU_2726240_0_0_1"/>
<evidence type="ECO:0000313" key="2">
    <source>
        <dbReference type="Proteomes" id="UP000006038"/>
    </source>
</evidence>
<keyword evidence="2" id="KW-1185">Reference proteome</keyword>
<sequence>MFFLFLFFISVVQRSPCSLIFLCVQGTSEGIQQWFLLQVLSMSLTELRRLVTSWLYQYGHVYFAVKANHTKI</sequence>
<dbReference type="Gramene" id="OB06G18240.1">
    <property type="protein sequence ID" value="OB06G18240.1"/>
    <property type="gene ID" value="OB06G18240"/>
</dbReference>
<reference evidence="1" key="1">
    <citation type="journal article" date="2013" name="Nat. Commun.">
        <title>Whole-genome sequencing of Oryza brachyantha reveals mechanisms underlying Oryza genome evolution.</title>
        <authorList>
            <person name="Chen J."/>
            <person name="Huang Q."/>
            <person name="Gao D."/>
            <person name="Wang J."/>
            <person name="Lang Y."/>
            <person name="Liu T."/>
            <person name="Li B."/>
            <person name="Bai Z."/>
            <person name="Luis Goicoechea J."/>
            <person name="Liang C."/>
            <person name="Chen C."/>
            <person name="Zhang W."/>
            <person name="Sun S."/>
            <person name="Liao Y."/>
            <person name="Zhang X."/>
            <person name="Yang L."/>
            <person name="Song C."/>
            <person name="Wang M."/>
            <person name="Shi J."/>
            <person name="Liu G."/>
            <person name="Liu J."/>
            <person name="Zhou H."/>
            <person name="Zhou W."/>
            <person name="Yu Q."/>
            <person name="An N."/>
            <person name="Chen Y."/>
            <person name="Cai Q."/>
            <person name="Wang B."/>
            <person name="Liu B."/>
            <person name="Min J."/>
            <person name="Huang Y."/>
            <person name="Wu H."/>
            <person name="Li Z."/>
            <person name="Zhang Y."/>
            <person name="Yin Y."/>
            <person name="Song W."/>
            <person name="Jiang J."/>
            <person name="Jackson S.A."/>
            <person name="Wing R.A."/>
            <person name="Wang J."/>
            <person name="Chen M."/>
        </authorList>
    </citation>
    <scope>NUCLEOTIDE SEQUENCE [LARGE SCALE GENOMIC DNA]</scope>
    <source>
        <strain evidence="1">cv. IRGC 101232</strain>
    </source>
</reference>
<reference evidence="1" key="2">
    <citation type="submission" date="2013-04" db="UniProtKB">
        <authorList>
            <consortium name="EnsemblPlants"/>
        </authorList>
    </citation>
    <scope>IDENTIFICATION</scope>
</reference>
<evidence type="ECO:0000313" key="1">
    <source>
        <dbReference type="EnsemblPlants" id="OB06G18240.1"/>
    </source>
</evidence>
<dbReference type="AlphaFoldDB" id="J3MCT0"/>
<accession>J3MCT0</accession>
<name>J3MCT0_ORYBR</name>
<protein>
    <submittedName>
        <fullName evidence="1">Uncharacterized protein</fullName>
    </submittedName>
</protein>
<proteinExistence type="predicted"/>